<evidence type="ECO:0000256" key="4">
    <source>
        <dbReference type="ARBA" id="ARBA00022989"/>
    </source>
</evidence>
<evidence type="ECO:0000256" key="1">
    <source>
        <dbReference type="ARBA" id="ARBA00004651"/>
    </source>
</evidence>
<feature type="domain" description="EamA" evidence="7">
    <location>
        <begin position="173"/>
        <end position="306"/>
    </location>
</feature>
<feature type="transmembrane region" description="Helical" evidence="6">
    <location>
        <begin position="118"/>
        <end position="136"/>
    </location>
</feature>
<gene>
    <name evidence="8" type="ordered locus">SpiBuddy_2910</name>
</gene>
<evidence type="ECO:0000256" key="6">
    <source>
        <dbReference type="SAM" id="Phobius"/>
    </source>
</evidence>
<feature type="transmembrane region" description="Helical" evidence="6">
    <location>
        <begin position="263"/>
        <end position="283"/>
    </location>
</feature>
<evidence type="ECO:0000256" key="3">
    <source>
        <dbReference type="ARBA" id="ARBA00022692"/>
    </source>
</evidence>
<feature type="domain" description="EamA" evidence="7">
    <location>
        <begin position="16"/>
        <end position="160"/>
    </location>
</feature>
<feature type="transmembrane region" description="Helical" evidence="6">
    <location>
        <begin position="230"/>
        <end position="251"/>
    </location>
</feature>
<keyword evidence="2" id="KW-1003">Cell membrane</keyword>
<feature type="transmembrane region" description="Helical" evidence="6">
    <location>
        <begin position="289"/>
        <end position="307"/>
    </location>
</feature>
<dbReference type="PANTHER" id="PTHR32322:SF18">
    <property type="entry name" value="S-ADENOSYLMETHIONINE_S-ADENOSYLHOMOCYSTEINE TRANSPORTER"/>
    <property type="match status" value="1"/>
</dbReference>
<dbReference type="Proteomes" id="UP000008466">
    <property type="component" value="Chromosome"/>
</dbReference>
<dbReference type="RefSeq" id="WP_013608561.1">
    <property type="nucleotide sequence ID" value="NC_015152.1"/>
</dbReference>
<evidence type="ECO:0000259" key="7">
    <source>
        <dbReference type="Pfam" id="PF00892"/>
    </source>
</evidence>
<dbReference type="PANTHER" id="PTHR32322">
    <property type="entry name" value="INNER MEMBRANE TRANSPORTER"/>
    <property type="match status" value="1"/>
</dbReference>
<keyword evidence="5 6" id="KW-0472">Membrane</keyword>
<dbReference type="Pfam" id="PF00892">
    <property type="entry name" value="EamA"/>
    <property type="match status" value="2"/>
</dbReference>
<dbReference type="KEGG" id="sbu:SpiBuddy_2910"/>
<comment type="subcellular location">
    <subcellularLocation>
        <location evidence="1">Cell membrane</location>
        <topology evidence="1">Multi-pass membrane protein</topology>
    </subcellularLocation>
</comment>
<dbReference type="InterPro" id="IPR050638">
    <property type="entry name" value="AA-Vitamin_Transporters"/>
</dbReference>
<sequence length="314" mass="33728">MQLEKQSVLAKPLVSALLASFCAILWGSAYPSIKLGYELFSVGADDTSAKMAFAGLRFALAGLLVFLVRSVQRGPKQPMRTLTVKQWGSVLLLGLLQTTIHYYFFYVGVSYTTGAKSSILNASSVFFSALLAHFFYANDKISVRKGIGILLGFLAVIIVNFESSLTLSFALQGEGFIIIAALLHSMSSLYSKRMSKTIDPVLLTAMQLFFGGALLLCIALLQGASFPKSSIAGFCLLAYMAALSAAAFSIWTTLLKHNKVSSITVFNFLIPVFGTLLSALILGESVLRIQYLASLPLVAVGVILVTYSSSKAPV</sequence>
<evidence type="ECO:0000256" key="2">
    <source>
        <dbReference type="ARBA" id="ARBA00022475"/>
    </source>
</evidence>
<name>F0RTM0_SPHGB</name>
<feature type="transmembrane region" description="Helical" evidence="6">
    <location>
        <begin position="51"/>
        <end position="68"/>
    </location>
</feature>
<feature type="transmembrane region" description="Helical" evidence="6">
    <location>
        <begin position="89"/>
        <end position="106"/>
    </location>
</feature>
<dbReference type="InterPro" id="IPR037185">
    <property type="entry name" value="EmrE-like"/>
</dbReference>
<feature type="transmembrane region" description="Helical" evidence="6">
    <location>
        <begin position="143"/>
        <end position="161"/>
    </location>
</feature>
<dbReference type="GO" id="GO:0005886">
    <property type="term" value="C:plasma membrane"/>
    <property type="evidence" value="ECO:0007669"/>
    <property type="project" value="UniProtKB-SubCell"/>
</dbReference>
<dbReference type="STRING" id="158189.SpiBuddy_2910"/>
<keyword evidence="4 6" id="KW-1133">Transmembrane helix</keyword>
<dbReference type="InterPro" id="IPR000620">
    <property type="entry name" value="EamA_dom"/>
</dbReference>
<proteinExistence type="predicted"/>
<reference evidence="9" key="1">
    <citation type="submission" date="2011-02" db="EMBL/GenBank/DDBJ databases">
        <title>Complete sequence of Spirochaeta sp. Buddy.</title>
        <authorList>
            <person name="Lucas S."/>
            <person name="Copeland A."/>
            <person name="Lapidus A."/>
            <person name="Cheng J.-F."/>
            <person name="Goodwin L."/>
            <person name="Pitluck S."/>
            <person name="Zeytun A."/>
            <person name="Detter J.C."/>
            <person name="Han C."/>
            <person name="Tapia R."/>
            <person name="Land M."/>
            <person name="Hauser L."/>
            <person name="Kyrpides N."/>
            <person name="Ivanova N."/>
            <person name="Mikhailova N."/>
            <person name="Pagani I."/>
            <person name="Ritalahti K.M."/>
            <person name="Loeffler F.E."/>
            <person name="Woyke T."/>
        </authorList>
    </citation>
    <scope>NUCLEOTIDE SEQUENCE [LARGE SCALE GENOMIC DNA]</scope>
    <source>
        <strain evidence="9">ATCC BAA-1886 / DSM 22777 / Buddy</strain>
    </source>
</reference>
<dbReference type="OrthoDB" id="3190463at2"/>
<accession>F0RTM0</accession>
<dbReference type="eggNOG" id="COG0697">
    <property type="taxonomic scope" value="Bacteria"/>
</dbReference>
<dbReference type="AlphaFoldDB" id="F0RTM0"/>
<feature type="transmembrane region" description="Helical" evidence="6">
    <location>
        <begin position="12"/>
        <end position="31"/>
    </location>
</feature>
<dbReference type="EMBL" id="CP002541">
    <property type="protein sequence ID" value="ADY14718.1"/>
    <property type="molecule type" value="Genomic_DNA"/>
</dbReference>
<evidence type="ECO:0000313" key="9">
    <source>
        <dbReference type="Proteomes" id="UP000008466"/>
    </source>
</evidence>
<keyword evidence="9" id="KW-1185">Reference proteome</keyword>
<protein>
    <recommendedName>
        <fullName evidence="7">EamA domain-containing protein</fullName>
    </recommendedName>
</protein>
<evidence type="ECO:0000313" key="8">
    <source>
        <dbReference type="EMBL" id="ADY14718.1"/>
    </source>
</evidence>
<feature type="transmembrane region" description="Helical" evidence="6">
    <location>
        <begin position="201"/>
        <end position="224"/>
    </location>
</feature>
<organism evidence="8 9">
    <name type="scientific">Sphaerochaeta globosa (strain ATCC BAA-1886 / DSM 22777 / Buddy)</name>
    <name type="common">Spirochaeta sp. (strain Buddy)</name>
    <dbReference type="NCBI Taxonomy" id="158189"/>
    <lineage>
        <taxon>Bacteria</taxon>
        <taxon>Pseudomonadati</taxon>
        <taxon>Spirochaetota</taxon>
        <taxon>Spirochaetia</taxon>
        <taxon>Spirochaetales</taxon>
        <taxon>Sphaerochaetaceae</taxon>
        <taxon>Sphaerochaeta</taxon>
    </lineage>
</organism>
<dbReference type="HOGENOM" id="CLU_033863_8_1_12"/>
<dbReference type="SUPFAM" id="SSF103481">
    <property type="entry name" value="Multidrug resistance efflux transporter EmrE"/>
    <property type="match status" value="2"/>
</dbReference>
<evidence type="ECO:0000256" key="5">
    <source>
        <dbReference type="ARBA" id="ARBA00023136"/>
    </source>
</evidence>
<keyword evidence="3 6" id="KW-0812">Transmembrane</keyword>